<feature type="compositionally biased region" description="Polar residues" evidence="1">
    <location>
        <begin position="67"/>
        <end position="83"/>
    </location>
</feature>
<comment type="caution">
    <text evidence="2">The sequence shown here is derived from an EMBL/GenBank/DDBJ whole genome shotgun (WGS) entry which is preliminary data.</text>
</comment>
<keyword evidence="3" id="KW-1185">Reference proteome</keyword>
<evidence type="ECO:0000313" key="2">
    <source>
        <dbReference type="EMBL" id="KAK0056873.1"/>
    </source>
</evidence>
<feature type="region of interest" description="Disordered" evidence="1">
    <location>
        <begin position="96"/>
        <end position="243"/>
    </location>
</feature>
<dbReference type="EMBL" id="JASAOG010000059">
    <property type="protein sequence ID" value="KAK0056873.1"/>
    <property type="molecule type" value="Genomic_DNA"/>
</dbReference>
<feature type="compositionally biased region" description="Basic and acidic residues" evidence="1">
    <location>
        <begin position="33"/>
        <end position="50"/>
    </location>
</feature>
<feature type="compositionally biased region" description="Polar residues" evidence="1">
    <location>
        <begin position="210"/>
        <end position="221"/>
    </location>
</feature>
<dbReference type="AlphaFoldDB" id="A0AAD8BMN9"/>
<evidence type="ECO:0000256" key="1">
    <source>
        <dbReference type="SAM" id="MobiDB-lite"/>
    </source>
</evidence>
<proteinExistence type="predicted"/>
<gene>
    <name evidence="2" type="ORF">Bpfe_013811</name>
</gene>
<name>A0AAD8BMN9_BIOPF</name>
<dbReference type="Proteomes" id="UP001233172">
    <property type="component" value="Unassembled WGS sequence"/>
</dbReference>
<feature type="compositionally biased region" description="Polar residues" evidence="1">
    <location>
        <begin position="1"/>
        <end position="11"/>
    </location>
</feature>
<feature type="region of interest" description="Disordered" evidence="1">
    <location>
        <begin position="396"/>
        <end position="426"/>
    </location>
</feature>
<feature type="region of interest" description="Disordered" evidence="1">
    <location>
        <begin position="1"/>
        <end position="83"/>
    </location>
</feature>
<sequence>MSQSPSPNHNEPSADEDEGSAVDDQKFNVQQAAKHDTDEDEKSSLTDSKAHRPSIPQEEHSEGAENSKGSGTATSQGSFDSVDSLNVEGISLVRQSTDEMLDEADPNQVKVISPDLLEARPNMIPAATPPLSTNMPSRRATPDPKVTPVSGDDESAPKENVGSESDVPGSRDETDSIVQLPDLSVSVKDNLLQEAPQSETQDSKELEMGSSRSLSVTSPAKSLQGEHEENNLNIEKQNVDKEDQSLILDDQILNQNQQSFHQEDPSLYQEAQISEDLNEESCHVGKGPEITQEIFAYDTVDVSEKHVYDDTPNVFLNKGVSDHHKDDDSFYASAEENVDEKVTDKNSMIRLQLADADMEEQTVEIVDDVYSETYAPRDTCLEENELYGSVRVYKTDENNVDDDDDDDEHISSVSEHGDNGHPTFVKASNQDRHLFTYSANAPYTLGDSFSQYEKLTKRSLGDTDELMSGYQDNSSVVSDVFSPRLESHRHSSLSRLKSKMPKFSTVAYSFKRQKPQAPPSTPPPSPWTVYGDFGGYFLNGQNSLSSRDNKEFN</sequence>
<evidence type="ECO:0000313" key="3">
    <source>
        <dbReference type="Proteomes" id="UP001233172"/>
    </source>
</evidence>
<organism evidence="2 3">
    <name type="scientific">Biomphalaria pfeifferi</name>
    <name type="common">Bloodfluke planorb</name>
    <name type="synonym">Freshwater snail</name>
    <dbReference type="NCBI Taxonomy" id="112525"/>
    <lineage>
        <taxon>Eukaryota</taxon>
        <taxon>Metazoa</taxon>
        <taxon>Spiralia</taxon>
        <taxon>Lophotrochozoa</taxon>
        <taxon>Mollusca</taxon>
        <taxon>Gastropoda</taxon>
        <taxon>Heterobranchia</taxon>
        <taxon>Euthyneura</taxon>
        <taxon>Panpulmonata</taxon>
        <taxon>Hygrophila</taxon>
        <taxon>Lymnaeoidea</taxon>
        <taxon>Planorbidae</taxon>
        <taxon>Biomphalaria</taxon>
    </lineage>
</organism>
<protein>
    <submittedName>
        <fullName evidence="2">Uncharacterized protein</fullName>
    </submittedName>
</protein>
<reference evidence="2" key="1">
    <citation type="journal article" date="2023" name="PLoS Negl. Trop. Dis.">
        <title>A genome sequence for Biomphalaria pfeifferi, the major vector snail for the human-infecting parasite Schistosoma mansoni.</title>
        <authorList>
            <person name="Bu L."/>
            <person name="Lu L."/>
            <person name="Laidemitt M.R."/>
            <person name="Zhang S.M."/>
            <person name="Mutuku M."/>
            <person name="Mkoji G."/>
            <person name="Steinauer M."/>
            <person name="Loker E.S."/>
        </authorList>
    </citation>
    <scope>NUCLEOTIDE SEQUENCE</scope>
    <source>
        <strain evidence="2">KasaAsao</strain>
    </source>
</reference>
<accession>A0AAD8BMN9</accession>
<feature type="compositionally biased region" description="Acidic residues" evidence="1">
    <location>
        <begin position="398"/>
        <end position="408"/>
    </location>
</feature>
<reference evidence="2" key="2">
    <citation type="submission" date="2023-04" db="EMBL/GenBank/DDBJ databases">
        <authorList>
            <person name="Bu L."/>
            <person name="Lu L."/>
            <person name="Laidemitt M.R."/>
            <person name="Zhang S.M."/>
            <person name="Mutuku M."/>
            <person name="Mkoji G."/>
            <person name="Steinauer M."/>
            <person name="Loker E.S."/>
        </authorList>
    </citation>
    <scope>NUCLEOTIDE SEQUENCE</scope>
    <source>
        <strain evidence="2">KasaAsao</strain>
        <tissue evidence="2">Whole Snail</tissue>
    </source>
</reference>